<sequence>MNIHALVHDPAVSIRVEHTNIGSSPFAGRVAEQMGNLEYTWSAYENALRDNPMVLAGLTQVAGIARIKEDYPKVSIRLI</sequence>
<protein>
    <submittedName>
        <fullName evidence="1">Uncharacterized protein</fullName>
    </submittedName>
</protein>
<proteinExistence type="predicted"/>
<organism evidence="1 2">
    <name type="scientific">Ceriporiopsis subvermispora (strain B)</name>
    <name type="common">White-rot fungus</name>
    <name type="synonym">Gelatoporia subvermispora</name>
    <dbReference type="NCBI Taxonomy" id="914234"/>
    <lineage>
        <taxon>Eukaryota</taxon>
        <taxon>Fungi</taxon>
        <taxon>Dikarya</taxon>
        <taxon>Basidiomycota</taxon>
        <taxon>Agaricomycotina</taxon>
        <taxon>Agaricomycetes</taxon>
        <taxon>Polyporales</taxon>
        <taxon>Gelatoporiaceae</taxon>
        <taxon>Gelatoporia</taxon>
    </lineage>
</organism>
<dbReference type="EMBL" id="KB446040">
    <property type="protein sequence ID" value="EMD30529.1"/>
    <property type="molecule type" value="Genomic_DNA"/>
</dbReference>
<dbReference type="STRING" id="914234.M2P5M8"/>
<evidence type="ECO:0000313" key="2">
    <source>
        <dbReference type="Proteomes" id="UP000016930"/>
    </source>
</evidence>
<gene>
    <name evidence="1" type="ORF">CERSUDRAFT_101265</name>
</gene>
<dbReference type="AlphaFoldDB" id="M2P5M8"/>
<name>M2P5M8_CERS8</name>
<accession>M2P5M8</accession>
<evidence type="ECO:0000313" key="1">
    <source>
        <dbReference type="EMBL" id="EMD30529.1"/>
    </source>
</evidence>
<dbReference type="HOGENOM" id="CLU_2605813_0_0_1"/>
<dbReference type="Proteomes" id="UP000016930">
    <property type="component" value="Unassembled WGS sequence"/>
</dbReference>
<keyword evidence="2" id="KW-1185">Reference proteome</keyword>
<reference evidence="1 2" key="1">
    <citation type="journal article" date="2012" name="Proc. Natl. Acad. Sci. U.S.A.">
        <title>Comparative genomics of Ceriporiopsis subvermispora and Phanerochaete chrysosporium provide insight into selective ligninolysis.</title>
        <authorList>
            <person name="Fernandez-Fueyo E."/>
            <person name="Ruiz-Duenas F.J."/>
            <person name="Ferreira P."/>
            <person name="Floudas D."/>
            <person name="Hibbett D.S."/>
            <person name="Canessa P."/>
            <person name="Larrondo L.F."/>
            <person name="James T.Y."/>
            <person name="Seelenfreund D."/>
            <person name="Lobos S."/>
            <person name="Polanco R."/>
            <person name="Tello M."/>
            <person name="Honda Y."/>
            <person name="Watanabe T."/>
            <person name="Watanabe T."/>
            <person name="Ryu J.S."/>
            <person name="Kubicek C.P."/>
            <person name="Schmoll M."/>
            <person name="Gaskell J."/>
            <person name="Hammel K.E."/>
            <person name="St John F.J."/>
            <person name="Vanden Wymelenberg A."/>
            <person name="Sabat G."/>
            <person name="Splinter BonDurant S."/>
            <person name="Syed K."/>
            <person name="Yadav J.S."/>
            <person name="Doddapaneni H."/>
            <person name="Subramanian V."/>
            <person name="Lavin J.L."/>
            <person name="Oguiza J.A."/>
            <person name="Perez G."/>
            <person name="Pisabarro A.G."/>
            <person name="Ramirez L."/>
            <person name="Santoyo F."/>
            <person name="Master E."/>
            <person name="Coutinho P.M."/>
            <person name="Henrissat B."/>
            <person name="Lombard V."/>
            <person name="Magnuson J.K."/>
            <person name="Kuees U."/>
            <person name="Hori C."/>
            <person name="Igarashi K."/>
            <person name="Samejima M."/>
            <person name="Held B.W."/>
            <person name="Barry K.W."/>
            <person name="LaButti K.M."/>
            <person name="Lapidus A."/>
            <person name="Lindquist E.A."/>
            <person name="Lucas S.M."/>
            <person name="Riley R."/>
            <person name="Salamov A.A."/>
            <person name="Hoffmeister D."/>
            <person name="Schwenk D."/>
            <person name="Hadar Y."/>
            <person name="Yarden O."/>
            <person name="de Vries R.P."/>
            <person name="Wiebenga A."/>
            <person name="Stenlid J."/>
            <person name="Eastwood D."/>
            <person name="Grigoriev I.V."/>
            <person name="Berka R.M."/>
            <person name="Blanchette R.A."/>
            <person name="Kersten P."/>
            <person name="Martinez A.T."/>
            <person name="Vicuna R."/>
            <person name="Cullen D."/>
        </authorList>
    </citation>
    <scope>NUCLEOTIDE SEQUENCE [LARGE SCALE GENOMIC DNA]</scope>
    <source>
        <strain evidence="1 2">B</strain>
    </source>
</reference>
<dbReference type="OrthoDB" id="3267324at2759"/>